<dbReference type="GO" id="GO:0071555">
    <property type="term" value="P:cell wall organization"/>
    <property type="evidence" value="ECO:0007669"/>
    <property type="project" value="UniProtKB-KW"/>
</dbReference>
<evidence type="ECO:0000256" key="4">
    <source>
        <dbReference type="ARBA" id="ARBA00023136"/>
    </source>
</evidence>
<evidence type="ECO:0000256" key="5">
    <source>
        <dbReference type="ARBA" id="ARBA00023239"/>
    </source>
</evidence>
<organism evidence="7">
    <name type="scientific">marine metagenome</name>
    <dbReference type="NCBI Taxonomy" id="408172"/>
    <lineage>
        <taxon>unclassified sequences</taxon>
        <taxon>metagenomes</taxon>
        <taxon>ecological metagenomes</taxon>
    </lineage>
</organism>
<keyword evidence="2" id="KW-0812">Transmembrane</keyword>
<dbReference type="PANTHER" id="PTHR30518">
    <property type="entry name" value="ENDOLYTIC MUREIN TRANSGLYCOSYLASE"/>
    <property type="match status" value="1"/>
</dbReference>
<dbReference type="NCBIfam" id="TIGR00247">
    <property type="entry name" value="endolytic transglycosylase MltG"/>
    <property type="match status" value="1"/>
</dbReference>
<dbReference type="InterPro" id="IPR003770">
    <property type="entry name" value="MLTG-like"/>
</dbReference>
<dbReference type="Gene3D" id="3.30.160.60">
    <property type="entry name" value="Classic Zinc Finger"/>
    <property type="match status" value="1"/>
</dbReference>
<dbReference type="PANTHER" id="PTHR30518:SF2">
    <property type="entry name" value="ENDOLYTIC MUREIN TRANSGLYCOSYLASE"/>
    <property type="match status" value="1"/>
</dbReference>
<evidence type="ECO:0008006" key="8">
    <source>
        <dbReference type="Google" id="ProtNLM"/>
    </source>
</evidence>
<keyword evidence="1" id="KW-1003">Cell membrane</keyword>
<sequence>MIIIGLLALAGYLLHRSVHTPFELRHASLTLAAGSSLRDFAVEVDRMGGSKGELPVLLWAYLKGISGSLKAGEYVFDKRASTAQILDKVVRGDVVQYAITFPEGVTFSDMLELLHRAPQLEPLSDDHTNDKILSLLGISESSPEGLFFPDTYYYTSGNSTLSLLQRAHRRMMLKLDQAWARRHGQLPFGRSYDALILASIIEKEAGNHQEKARIGGVLVNRLRKNMRLQVDPTVIYGTRLKYQGDLTRAHLAEDTPYNTYRRKGLPPTPISCPGWNSLLAAVHPIRHEEYYFVSRGNGTHKFSKSLKEHLAAVQRFQGKK</sequence>
<proteinExistence type="inferred from homology"/>
<dbReference type="Gene3D" id="3.30.1490.480">
    <property type="entry name" value="Endolytic murein transglycosylase"/>
    <property type="match status" value="1"/>
</dbReference>
<gene>
    <name evidence="7" type="ORF">METZ01_LOCUS265038</name>
</gene>
<name>A0A382JIJ9_9ZZZZ</name>
<evidence type="ECO:0000313" key="7">
    <source>
        <dbReference type="EMBL" id="SVC12184.1"/>
    </source>
</evidence>
<evidence type="ECO:0000256" key="3">
    <source>
        <dbReference type="ARBA" id="ARBA00022989"/>
    </source>
</evidence>
<keyword evidence="4" id="KW-0472">Membrane</keyword>
<evidence type="ECO:0000256" key="2">
    <source>
        <dbReference type="ARBA" id="ARBA00022692"/>
    </source>
</evidence>
<keyword evidence="5" id="KW-0456">Lyase</keyword>
<reference evidence="7" key="1">
    <citation type="submission" date="2018-05" db="EMBL/GenBank/DDBJ databases">
        <authorList>
            <person name="Lanie J.A."/>
            <person name="Ng W.-L."/>
            <person name="Kazmierczak K.M."/>
            <person name="Andrzejewski T.M."/>
            <person name="Davidsen T.M."/>
            <person name="Wayne K.J."/>
            <person name="Tettelin H."/>
            <person name="Glass J.I."/>
            <person name="Rusch D."/>
            <person name="Podicherti R."/>
            <person name="Tsui H.-C.T."/>
            <person name="Winkler M.E."/>
        </authorList>
    </citation>
    <scope>NUCLEOTIDE SEQUENCE</scope>
</reference>
<evidence type="ECO:0000256" key="6">
    <source>
        <dbReference type="ARBA" id="ARBA00023316"/>
    </source>
</evidence>
<dbReference type="GO" id="GO:0016829">
    <property type="term" value="F:lyase activity"/>
    <property type="evidence" value="ECO:0007669"/>
    <property type="project" value="UniProtKB-KW"/>
</dbReference>
<dbReference type="EMBL" id="UINC01074716">
    <property type="protein sequence ID" value="SVC12184.1"/>
    <property type="molecule type" value="Genomic_DNA"/>
</dbReference>
<keyword evidence="6" id="KW-0961">Cell wall biogenesis/degradation</keyword>
<evidence type="ECO:0000256" key="1">
    <source>
        <dbReference type="ARBA" id="ARBA00022475"/>
    </source>
</evidence>
<protein>
    <recommendedName>
        <fullName evidence="8">Endolytic transglycosylase MltG</fullName>
    </recommendedName>
</protein>
<keyword evidence="3" id="KW-1133">Transmembrane helix</keyword>
<dbReference type="HAMAP" id="MF_02065">
    <property type="entry name" value="MltG"/>
    <property type="match status" value="1"/>
</dbReference>
<dbReference type="CDD" id="cd08010">
    <property type="entry name" value="MltG_like"/>
    <property type="match status" value="1"/>
</dbReference>
<accession>A0A382JIJ9</accession>
<dbReference type="AlphaFoldDB" id="A0A382JIJ9"/>
<dbReference type="Pfam" id="PF02618">
    <property type="entry name" value="YceG"/>
    <property type="match status" value="1"/>
</dbReference>